<evidence type="ECO:0000313" key="2">
    <source>
        <dbReference type="EMBL" id="TSJ41353.1"/>
    </source>
</evidence>
<keyword evidence="3" id="KW-1185">Reference proteome</keyword>
<dbReference type="InterPro" id="IPR036629">
    <property type="entry name" value="YjbJ_sf"/>
</dbReference>
<dbReference type="EMBL" id="VLPL01000008">
    <property type="protein sequence ID" value="TSJ41353.1"/>
    <property type="molecule type" value="Genomic_DNA"/>
</dbReference>
<dbReference type="OrthoDB" id="9796058at2"/>
<name>A0A556MN72_9FLAO</name>
<protein>
    <recommendedName>
        <fullName evidence="4">CsbD family protein</fullName>
    </recommendedName>
</protein>
<dbReference type="SUPFAM" id="SSF69047">
    <property type="entry name" value="Hypothetical protein YjbJ"/>
    <property type="match status" value="1"/>
</dbReference>
<gene>
    <name evidence="2" type="ORF">FO442_14805</name>
</gene>
<accession>A0A556MN72</accession>
<comment type="caution">
    <text evidence="2">The sequence shown here is derived from an EMBL/GenBank/DDBJ whole genome shotgun (WGS) entry which is preliminary data.</text>
</comment>
<evidence type="ECO:0000256" key="1">
    <source>
        <dbReference type="SAM" id="MobiDB-lite"/>
    </source>
</evidence>
<proteinExistence type="predicted"/>
<dbReference type="Gene3D" id="1.10.1470.10">
    <property type="entry name" value="YjbJ"/>
    <property type="match status" value="1"/>
</dbReference>
<evidence type="ECO:0008006" key="4">
    <source>
        <dbReference type="Google" id="ProtNLM"/>
    </source>
</evidence>
<sequence length="91" mass="10191">MHANQDSHLNSGTGKNTAPFQITGNWGKQSSQLKEQYSQLTDSDLNFQPGQENQLLDKLGTKLNKSRDEVINILNQSGESDESNQPDRFNL</sequence>
<feature type="region of interest" description="Disordered" evidence="1">
    <location>
        <begin position="1"/>
        <end position="35"/>
    </location>
</feature>
<reference evidence="2 3" key="1">
    <citation type="submission" date="2019-07" db="EMBL/GenBank/DDBJ databases">
        <authorList>
            <person name="Huq M.A."/>
        </authorList>
    </citation>
    <scope>NUCLEOTIDE SEQUENCE [LARGE SCALE GENOMIC DNA]</scope>
    <source>
        <strain evidence="2 3">MAH-3</strain>
    </source>
</reference>
<dbReference type="Proteomes" id="UP000316008">
    <property type="component" value="Unassembled WGS sequence"/>
</dbReference>
<dbReference type="AlphaFoldDB" id="A0A556MN72"/>
<evidence type="ECO:0000313" key="3">
    <source>
        <dbReference type="Proteomes" id="UP000316008"/>
    </source>
</evidence>
<organism evidence="2 3">
    <name type="scientific">Fluviicola chungangensis</name>
    <dbReference type="NCBI Taxonomy" id="2597671"/>
    <lineage>
        <taxon>Bacteria</taxon>
        <taxon>Pseudomonadati</taxon>
        <taxon>Bacteroidota</taxon>
        <taxon>Flavobacteriia</taxon>
        <taxon>Flavobacteriales</taxon>
        <taxon>Crocinitomicaceae</taxon>
        <taxon>Fluviicola</taxon>
    </lineage>
</organism>